<accession>A0A8S5QKK1</accession>
<name>A0A8S5QKK1_9CAUD</name>
<proteinExistence type="predicted"/>
<reference evidence="1" key="1">
    <citation type="journal article" date="2021" name="Proc. Natl. Acad. Sci. U.S.A.">
        <title>A Catalog of Tens of Thousands of Viruses from Human Metagenomes Reveals Hidden Associations with Chronic Diseases.</title>
        <authorList>
            <person name="Tisza M.J."/>
            <person name="Buck C.B."/>
        </authorList>
    </citation>
    <scope>NUCLEOTIDE SEQUENCE</scope>
    <source>
        <strain evidence="1">Cteoh1</strain>
    </source>
</reference>
<evidence type="ECO:0000313" key="1">
    <source>
        <dbReference type="EMBL" id="DAE19783.1"/>
    </source>
</evidence>
<sequence length="47" mass="6007">MHRPYHKHKPYDNLRAPTTLYHKILHNWLKKQYYVPAFFRHYVKLQK</sequence>
<dbReference type="EMBL" id="BK015686">
    <property type="protein sequence ID" value="DAE19783.1"/>
    <property type="molecule type" value="Genomic_DNA"/>
</dbReference>
<organism evidence="1">
    <name type="scientific">Siphoviridae sp. cteoh1</name>
    <dbReference type="NCBI Taxonomy" id="2826407"/>
    <lineage>
        <taxon>Viruses</taxon>
        <taxon>Duplodnaviria</taxon>
        <taxon>Heunggongvirae</taxon>
        <taxon>Uroviricota</taxon>
        <taxon>Caudoviricetes</taxon>
    </lineage>
</organism>
<protein>
    <submittedName>
        <fullName evidence="1">Uncharacterized protein</fullName>
    </submittedName>
</protein>